<name>A0A3Q0S2K8_AMPCI</name>
<dbReference type="GO" id="GO:0005524">
    <property type="term" value="F:ATP binding"/>
    <property type="evidence" value="ECO:0007669"/>
    <property type="project" value="UniProtKB-KW"/>
</dbReference>
<evidence type="ECO:0000256" key="2">
    <source>
        <dbReference type="ARBA" id="ARBA00022527"/>
    </source>
</evidence>
<dbReference type="GO" id="GO:0005737">
    <property type="term" value="C:cytoplasm"/>
    <property type="evidence" value="ECO:0007669"/>
    <property type="project" value="TreeGrafter"/>
</dbReference>
<dbReference type="Ensembl" id="ENSACIT00000017451.1">
    <property type="protein sequence ID" value="ENSACIP00000016992.1"/>
    <property type="gene ID" value="ENSACIG00000013152.1"/>
</dbReference>
<evidence type="ECO:0000313" key="10">
    <source>
        <dbReference type="Proteomes" id="UP000261340"/>
    </source>
</evidence>
<evidence type="ECO:0000256" key="7">
    <source>
        <dbReference type="SAM" id="Phobius"/>
    </source>
</evidence>
<dbReference type="GO" id="GO:0008353">
    <property type="term" value="F:RNA polymerase II CTD heptapeptide repeat kinase activity"/>
    <property type="evidence" value="ECO:0007669"/>
    <property type="project" value="UniProtKB-EC"/>
</dbReference>
<evidence type="ECO:0000256" key="3">
    <source>
        <dbReference type="ARBA" id="ARBA00022679"/>
    </source>
</evidence>
<keyword evidence="7" id="KW-1133">Transmembrane helix</keyword>
<keyword evidence="3" id="KW-0808">Transferase</keyword>
<feature type="transmembrane region" description="Helical" evidence="7">
    <location>
        <begin position="223"/>
        <end position="248"/>
    </location>
</feature>
<sequence length="299" mass="33639">RLAAITFEHIGEVYKARDKMTDTIVAIKKIKVGYRTEAKDGIKRIAVREIKLLQELHHPNIIGLLDAFGHKSNISLVFDFMETDLDVIIKDTSLVLTPANIKACILVTLQGLEYIHQHWVLHRDLKPNNLLSDGNGVLKSADFGLAKSFGSPSRVYTHQVVTRWYHSPELLFGARTYGVGVDMWVPFLAGDSGLNQLTMIFVALGAPTEETWPGLSSLPYFVLYNFMFAVPLFLGTFLTLMFCGGCLAHPEFEHKLKDVSCIHLNSILLPSCIQWERSVSAFEYFSRDLCFNQASFVLV</sequence>
<evidence type="ECO:0000256" key="4">
    <source>
        <dbReference type="ARBA" id="ARBA00022741"/>
    </source>
</evidence>
<reference evidence="9" key="2">
    <citation type="submission" date="2025-09" db="UniProtKB">
        <authorList>
            <consortium name="Ensembl"/>
        </authorList>
    </citation>
    <scope>IDENTIFICATION</scope>
</reference>
<dbReference type="STRING" id="61819.ENSACIP00000016992"/>
<dbReference type="InterPro" id="IPR000719">
    <property type="entry name" value="Prot_kinase_dom"/>
</dbReference>
<dbReference type="Pfam" id="PF00069">
    <property type="entry name" value="Pkinase"/>
    <property type="match status" value="1"/>
</dbReference>
<dbReference type="EC" id="2.7.11.23" evidence="1"/>
<dbReference type="AlphaFoldDB" id="A0A3Q0S2K8"/>
<keyword evidence="5" id="KW-0418">Kinase</keyword>
<protein>
    <recommendedName>
        <fullName evidence="1">[RNA-polymerase]-subunit kinase</fullName>
        <ecNumber evidence="1">2.7.11.23</ecNumber>
    </recommendedName>
</protein>
<dbReference type="InterPro" id="IPR050108">
    <property type="entry name" value="CDK"/>
</dbReference>
<evidence type="ECO:0000256" key="6">
    <source>
        <dbReference type="ARBA" id="ARBA00022840"/>
    </source>
</evidence>
<dbReference type="GO" id="GO:0070985">
    <property type="term" value="C:transcription factor TFIIK complex"/>
    <property type="evidence" value="ECO:0007669"/>
    <property type="project" value="TreeGrafter"/>
</dbReference>
<dbReference type="InterPro" id="IPR011009">
    <property type="entry name" value="Kinase-like_dom_sf"/>
</dbReference>
<evidence type="ECO:0000256" key="1">
    <source>
        <dbReference type="ARBA" id="ARBA00012409"/>
    </source>
</evidence>
<dbReference type="PROSITE" id="PS50011">
    <property type="entry name" value="PROTEIN_KINASE_DOM"/>
    <property type="match status" value="1"/>
</dbReference>
<proteinExistence type="predicted"/>
<evidence type="ECO:0000256" key="5">
    <source>
        <dbReference type="ARBA" id="ARBA00022777"/>
    </source>
</evidence>
<dbReference type="PANTHER" id="PTHR24056:SF0">
    <property type="entry name" value="CYCLIN-DEPENDENT KINASE 7"/>
    <property type="match status" value="1"/>
</dbReference>
<dbReference type="GeneTree" id="ENSGT00940000155179"/>
<evidence type="ECO:0000259" key="8">
    <source>
        <dbReference type="PROSITE" id="PS50011"/>
    </source>
</evidence>
<feature type="domain" description="Protein kinase" evidence="8">
    <location>
        <begin position="1"/>
        <end position="299"/>
    </location>
</feature>
<dbReference type="PANTHER" id="PTHR24056">
    <property type="entry name" value="CELL DIVISION PROTEIN KINASE"/>
    <property type="match status" value="1"/>
</dbReference>
<reference evidence="9" key="1">
    <citation type="submission" date="2025-08" db="UniProtKB">
        <authorList>
            <consortium name="Ensembl"/>
        </authorList>
    </citation>
    <scope>IDENTIFICATION</scope>
</reference>
<keyword evidence="6" id="KW-0067">ATP-binding</keyword>
<dbReference type="Gene3D" id="3.30.200.20">
    <property type="entry name" value="Phosphorylase Kinase, domain 1"/>
    <property type="match status" value="1"/>
</dbReference>
<keyword evidence="2" id="KW-0723">Serine/threonine-protein kinase</keyword>
<keyword evidence="7" id="KW-0472">Membrane</keyword>
<dbReference type="SMART" id="SM00220">
    <property type="entry name" value="S_TKc"/>
    <property type="match status" value="1"/>
</dbReference>
<organism evidence="9 10">
    <name type="scientific">Amphilophus citrinellus</name>
    <name type="common">Midas cichlid</name>
    <name type="synonym">Cichlasoma citrinellum</name>
    <dbReference type="NCBI Taxonomy" id="61819"/>
    <lineage>
        <taxon>Eukaryota</taxon>
        <taxon>Metazoa</taxon>
        <taxon>Chordata</taxon>
        <taxon>Craniata</taxon>
        <taxon>Vertebrata</taxon>
        <taxon>Euteleostomi</taxon>
        <taxon>Actinopterygii</taxon>
        <taxon>Neopterygii</taxon>
        <taxon>Teleostei</taxon>
        <taxon>Neoteleostei</taxon>
        <taxon>Acanthomorphata</taxon>
        <taxon>Ovalentaria</taxon>
        <taxon>Cichlomorphae</taxon>
        <taxon>Cichliformes</taxon>
        <taxon>Cichlidae</taxon>
        <taxon>New World cichlids</taxon>
        <taxon>Cichlasomatinae</taxon>
        <taxon>Heroini</taxon>
        <taxon>Amphilophus</taxon>
    </lineage>
</organism>
<evidence type="ECO:0000313" key="9">
    <source>
        <dbReference type="Ensembl" id="ENSACIP00000016992.1"/>
    </source>
</evidence>
<dbReference type="SUPFAM" id="SSF56112">
    <property type="entry name" value="Protein kinase-like (PK-like)"/>
    <property type="match status" value="1"/>
</dbReference>
<keyword evidence="4" id="KW-0547">Nucleotide-binding</keyword>
<accession>A0A3Q0S2K8</accession>
<dbReference type="GO" id="GO:0045944">
    <property type="term" value="P:positive regulation of transcription by RNA polymerase II"/>
    <property type="evidence" value="ECO:0007669"/>
    <property type="project" value="TreeGrafter"/>
</dbReference>
<keyword evidence="10" id="KW-1185">Reference proteome</keyword>
<dbReference type="GO" id="GO:0004693">
    <property type="term" value="F:cyclin-dependent protein serine/threonine kinase activity"/>
    <property type="evidence" value="ECO:0007669"/>
    <property type="project" value="TreeGrafter"/>
</dbReference>
<dbReference type="Gene3D" id="1.10.510.10">
    <property type="entry name" value="Transferase(Phosphotransferase) domain 1"/>
    <property type="match status" value="1"/>
</dbReference>
<dbReference type="Proteomes" id="UP000261340">
    <property type="component" value="Unplaced"/>
</dbReference>
<keyword evidence="7" id="KW-0812">Transmembrane</keyword>